<dbReference type="Pfam" id="PF02875">
    <property type="entry name" value="Mur_ligase_C"/>
    <property type="match status" value="1"/>
</dbReference>
<dbReference type="InterPro" id="IPR001645">
    <property type="entry name" value="Folylpolyglutamate_synth"/>
</dbReference>
<evidence type="ECO:0000259" key="7">
    <source>
        <dbReference type="Pfam" id="PF02875"/>
    </source>
</evidence>
<reference evidence="9" key="1">
    <citation type="submission" date="2020-05" db="EMBL/GenBank/DDBJ databases">
        <authorList>
            <person name="Chiriac C."/>
            <person name="Salcher M."/>
            <person name="Ghai R."/>
            <person name="Kavagutti S V."/>
        </authorList>
    </citation>
    <scope>NUCLEOTIDE SEQUENCE</scope>
</reference>
<dbReference type="GO" id="GO:0004326">
    <property type="term" value="F:tetrahydrofolylpolyglutamate synthase activity"/>
    <property type="evidence" value="ECO:0007669"/>
    <property type="project" value="InterPro"/>
</dbReference>
<feature type="domain" description="Mur ligase C-terminal" evidence="7">
    <location>
        <begin position="234"/>
        <end position="349"/>
    </location>
</feature>
<dbReference type="EMBL" id="CAEZXP010000005">
    <property type="protein sequence ID" value="CAB4703635.1"/>
    <property type="molecule type" value="Genomic_DNA"/>
</dbReference>
<dbReference type="Pfam" id="PF08245">
    <property type="entry name" value="Mur_ligase_M"/>
    <property type="match status" value="1"/>
</dbReference>
<dbReference type="InterPro" id="IPR013221">
    <property type="entry name" value="Mur_ligase_cen"/>
</dbReference>
<dbReference type="PANTHER" id="PTHR11136:SF0">
    <property type="entry name" value="DIHYDROFOLATE SYNTHETASE-RELATED"/>
    <property type="match status" value="1"/>
</dbReference>
<evidence type="ECO:0000256" key="3">
    <source>
        <dbReference type="ARBA" id="ARBA00022723"/>
    </source>
</evidence>
<dbReference type="PROSITE" id="PS01012">
    <property type="entry name" value="FOLYLPOLYGLU_SYNT_2"/>
    <property type="match status" value="1"/>
</dbReference>
<evidence type="ECO:0000259" key="8">
    <source>
        <dbReference type="Pfam" id="PF08245"/>
    </source>
</evidence>
<evidence type="ECO:0000256" key="6">
    <source>
        <dbReference type="ARBA" id="ARBA00022842"/>
    </source>
</evidence>
<feature type="domain" description="Mur ligase central" evidence="8">
    <location>
        <begin position="44"/>
        <end position="177"/>
    </location>
</feature>
<dbReference type="GO" id="GO:0008841">
    <property type="term" value="F:dihydrofolate synthase activity"/>
    <property type="evidence" value="ECO:0007669"/>
    <property type="project" value="TreeGrafter"/>
</dbReference>
<dbReference type="GO" id="GO:0005524">
    <property type="term" value="F:ATP binding"/>
    <property type="evidence" value="ECO:0007669"/>
    <property type="project" value="UniProtKB-KW"/>
</dbReference>
<evidence type="ECO:0000256" key="4">
    <source>
        <dbReference type="ARBA" id="ARBA00022741"/>
    </source>
</evidence>
<keyword evidence="2" id="KW-0436">Ligase</keyword>
<dbReference type="SUPFAM" id="SSF53623">
    <property type="entry name" value="MurD-like peptide ligases, catalytic domain"/>
    <property type="match status" value="1"/>
</dbReference>
<protein>
    <submittedName>
        <fullName evidence="9">Unannotated protein</fullName>
    </submittedName>
</protein>
<evidence type="ECO:0000256" key="5">
    <source>
        <dbReference type="ARBA" id="ARBA00022840"/>
    </source>
</evidence>
<evidence type="ECO:0000313" key="9">
    <source>
        <dbReference type="EMBL" id="CAB4703635.1"/>
    </source>
</evidence>
<dbReference type="Gene3D" id="3.90.190.20">
    <property type="entry name" value="Mur ligase, C-terminal domain"/>
    <property type="match status" value="1"/>
</dbReference>
<organism evidence="9">
    <name type="scientific">freshwater metagenome</name>
    <dbReference type="NCBI Taxonomy" id="449393"/>
    <lineage>
        <taxon>unclassified sequences</taxon>
        <taxon>metagenomes</taxon>
        <taxon>ecological metagenomes</taxon>
    </lineage>
</organism>
<accession>A0A6J6Q3C8</accession>
<comment type="similarity">
    <text evidence="1">Belongs to the folylpolyglutamate synthase family.</text>
</comment>
<dbReference type="NCBIfam" id="TIGR01499">
    <property type="entry name" value="folC"/>
    <property type="match status" value="1"/>
</dbReference>
<sequence length="361" mass="38024">MTATPHTDWLAALSPWPKEFGLGRMQRLLAELGDPQRSFRAIHVVGTNGKTSTTRMAAALLRDEGLRTGSYVSPHVTSWGERIQVDGADCDFEEAVGRVRPYSDGVPQFEVLTAAAFAQFAACGVEVAVVEAGLGGRLDATNVLNAAVVVLTNVALEHTEILGGTREAIAAEKLAVITPGARLVLGEPEWEAAARAAGAVSVRVETGGNAAVAAAAVSELLGREVSPQLLAVPGRFDVRSETPFEVWDGAHNPAGMRYLVEQLPDRRFVVVASILGDKGVDEMLATLAPHTDHLVATESHNPRVLTAEALAEHARRYVANVHVVTDPLAALNAARTLASDDGAVLVTGSLYLLAELLGDAS</sequence>
<dbReference type="GO" id="GO:0046872">
    <property type="term" value="F:metal ion binding"/>
    <property type="evidence" value="ECO:0007669"/>
    <property type="project" value="UniProtKB-KW"/>
</dbReference>
<name>A0A6J6Q3C8_9ZZZZ</name>
<dbReference type="SUPFAM" id="SSF53244">
    <property type="entry name" value="MurD-like peptide ligases, peptide-binding domain"/>
    <property type="match status" value="1"/>
</dbReference>
<keyword evidence="4" id="KW-0547">Nucleotide-binding</keyword>
<keyword evidence="6" id="KW-0460">Magnesium</keyword>
<proteinExistence type="inferred from homology"/>
<dbReference type="InterPro" id="IPR036615">
    <property type="entry name" value="Mur_ligase_C_dom_sf"/>
</dbReference>
<dbReference type="AlphaFoldDB" id="A0A6J6Q3C8"/>
<dbReference type="InterPro" id="IPR004101">
    <property type="entry name" value="Mur_ligase_C"/>
</dbReference>
<dbReference type="InterPro" id="IPR018109">
    <property type="entry name" value="Folylpolyglutamate_synth_CS"/>
</dbReference>
<dbReference type="Gene3D" id="3.40.1190.10">
    <property type="entry name" value="Mur-like, catalytic domain"/>
    <property type="match status" value="1"/>
</dbReference>
<keyword evidence="5" id="KW-0067">ATP-binding</keyword>
<keyword evidence="3" id="KW-0479">Metal-binding</keyword>
<evidence type="ECO:0000256" key="1">
    <source>
        <dbReference type="ARBA" id="ARBA00008276"/>
    </source>
</evidence>
<dbReference type="InterPro" id="IPR036565">
    <property type="entry name" value="Mur-like_cat_sf"/>
</dbReference>
<dbReference type="PANTHER" id="PTHR11136">
    <property type="entry name" value="FOLYLPOLYGLUTAMATE SYNTHASE-RELATED"/>
    <property type="match status" value="1"/>
</dbReference>
<evidence type="ECO:0000256" key="2">
    <source>
        <dbReference type="ARBA" id="ARBA00022598"/>
    </source>
</evidence>
<gene>
    <name evidence="9" type="ORF">UFOPK2399_01521</name>
</gene>
<dbReference type="GO" id="GO:0005737">
    <property type="term" value="C:cytoplasm"/>
    <property type="evidence" value="ECO:0007669"/>
    <property type="project" value="TreeGrafter"/>
</dbReference>